<reference evidence="8 9" key="3">
    <citation type="submission" date="2019-11" db="EMBL/GenBank/DDBJ databases">
        <title>Draft genome sequence of 12 host-associated Lactobacillus reuteri rodent strains.</title>
        <authorList>
            <person name="Zhang S."/>
            <person name="Ozcam M."/>
            <person name="Van Pijkeren J.P."/>
        </authorList>
    </citation>
    <scope>NUCLEOTIDE SEQUENCE [LARGE SCALE GENOMIC DNA]</scope>
    <source>
        <strain evidence="3 8">6799jm-1</strain>
        <strain evidence="4 9">N4I</strain>
    </source>
</reference>
<proteinExistence type="predicted"/>
<dbReference type="EMBL" id="WJND01000009">
    <property type="protein sequence ID" value="MRG89720.1"/>
    <property type="molecule type" value="Genomic_DNA"/>
</dbReference>
<dbReference type="EMBL" id="JOSX01000007">
    <property type="protein sequence ID" value="KEK16408.1"/>
    <property type="molecule type" value="Genomic_DNA"/>
</dbReference>
<dbReference type="PIRSF" id="PIRSF031653">
    <property type="entry name" value="UCP031653"/>
    <property type="match status" value="1"/>
</dbReference>
<evidence type="ECO:0000313" key="3">
    <source>
        <dbReference type="EMBL" id="MRG74907.1"/>
    </source>
</evidence>
<reference evidence="5 7" key="2">
    <citation type="submission" date="2016-08" db="EMBL/GenBank/DDBJ databases">
        <title>Probiotic bacterium isolated from chicken gut.</title>
        <authorList>
            <person name="Levy J.L."/>
            <person name="Hassan H.M."/>
            <person name="Mendoza M.A."/>
        </authorList>
    </citation>
    <scope>NUCLEOTIDE SEQUENCE [LARGE SCALE GENOMIC DNA]</scope>
    <source>
        <strain evidence="5 7">P43</strain>
    </source>
</reference>
<dbReference type="PATRIC" id="fig|1598.90.peg.256"/>
<evidence type="ECO:0000313" key="6">
    <source>
        <dbReference type="Proteomes" id="UP000027731"/>
    </source>
</evidence>
<evidence type="ECO:0000313" key="7">
    <source>
        <dbReference type="Proteomes" id="UP000095141"/>
    </source>
</evidence>
<sequence>MFKLIPRRSLIIYINNNRVIRALRHYGQVDYISRRMHYVVMYVDQSDVEKIKEKISRLRAVKKVELSARPDLDPTLADLELTGVYQLHDEDDKK</sequence>
<dbReference type="InterPro" id="IPR016979">
    <property type="entry name" value="DUF2129"/>
</dbReference>
<dbReference type="Proteomes" id="UP000460207">
    <property type="component" value="Unassembled WGS sequence"/>
</dbReference>
<evidence type="ECO:0000313" key="9">
    <source>
        <dbReference type="Proteomes" id="UP000460207"/>
    </source>
</evidence>
<keyword evidence="1" id="KW-0963">Cytoplasm</keyword>
<dbReference type="EMBL" id="WJMV01000009">
    <property type="protein sequence ID" value="MRG74907.1"/>
    <property type="molecule type" value="Genomic_DNA"/>
</dbReference>
<accession>A0A073JRK6</accession>
<dbReference type="Proteomes" id="UP000452188">
    <property type="component" value="Unassembled WGS sequence"/>
</dbReference>
<evidence type="ECO:0000313" key="4">
    <source>
        <dbReference type="EMBL" id="MRG89720.1"/>
    </source>
</evidence>
<evidence type="ECO:0000313" key="8">
    <source>
        <dbReference type="Proteomes" id="UP000452188"/>
    </source>
</evidence>
<organism evidence="2 6">
    <name type="scientific">Limosilactobacillus reuteri</name>
    <name type="common">Lactobacillus reuteri</name>
    <dbReference type="NCBI Taxonomy" id="1598"/>
    <lineage>
        <taxon>Bacteria</taxon>
        <taxon>Bacillati</taxon>
        <taxon>Bacillota</taxon>
        <taxon>Bacilli</taxon>
        <taxon>Lactobacillales</taxon>
        <taxon>Lactobacillaceae</taxon>
        <taxon>Limosilactobacillus</taxon>
    </lineage>
</organism>
<dbReference type="Pfam" id="PF09902">
    <property type="entry name" value="DUF2129"/>
    <property type="match status" value="1"/>
</dbReference>
<dbReference type="Proteomes" id="UP000027731">
    <property type="component" value="Unassembled WGS sequence"/>
</dbReference>
<dbReference type="Proteomes" id="UP000095141">
    <property type="component" value="Unassembled WGS sequence"/>
</dbReference>
<evidence type="ECO:0000256" key="1">
    <source>
        <dbReference type="ARBA" id="ARBA00022490"/>
    </source>
</evidence>
<name>A0A073JRK6_LIMRT</name>
<gene>
    <name evidence="5" type="ORF">BFD03_04090</name>
    <name evidence="4" type="ORF">GIX76_06925</name>
    <name evidence="3" type="ORF">GIX79_03850</name>
    <name evidence="2" type="ORF">LR3_05780</name>
</gene>
<evidence type="ECO:0000313" key="2">
    <source>
        <dbReference type="EMBL" id="KEK16408.1"/>
    </source>
</evidence>
<reference evidence="2 6" key="1">
    <citation type="submission" date="2014-06" db="EMBL/GenBank/DDBJ databases">
        <title>Genetic determinant of reutericyclin biosynthesis of Lactobacillus reuteri.</title>
        <authorList>
            <person name="Lin X."/>
            <person name="Duar R."/>
            <person name="Walter J."/>
            <person name="Gaenzle M."/>
        </authorList>
    </citation>
    <scope>NUCLEOTIDE SEQUENCE [LARGE SCALE GENOMIC DNA]</scope>
    <source>
        <strain evidence="2 6">LTH2584</strain>
    </source>
</reference>
<evidence type="ECO:0000313" key="5">
    <source>
        <dbReference type="EMBL" id="OCX48954.1"/>
    </source>
</evidence>
<dbReference type="AlphaFoldDB" id="A0A073JRK6"/>
<dbReference type="EMBL" id="MCNS01000005">
    <property type="protein sequence ID" value="OCX48954.1"/>
    <property type="molecule type" value="Genomic_DNA"/>
</dbReference>
<comment type="caution">
    <text evidence="2">The sequence shown here is derived from an EMBL/GenBank/DDBJ whole genome shotgun (WGS) entry which is preliminary data.</text>
</comment>
<dbReference type="RefSeq" id="WP_019254066.1">
    <property type="nucleotide sequence ID" value="NZ_CP136906.1"/>
</dbReference>
<protein>
    <submittedName>
        <fullName evidence="3">DUF2129 domain-containing protein</fullName>
    </submittedName>
</protein>